<evidence type="ECO:0000256" key="8">
    <source>
        <dbReference type="ARBA" id="ARBA00022573"/>
    </source>
</evidence>
<feature type="transmembrane region" description="Helical" evidence="19">
    <location>
        <begin position="73"/>
        <end position="96"/>
    </location>
</feature>
<evidence type="ECO:0000313" key="21">
    <source>
        <dbReference type="Proteomes" id="UP000824504"/>
    </source>
</evidence>
<evidence type="ECO:0000256" key="12">
    <source>
        <dbReference type="ARBA" id="ARBA00022989"/>
    </source>
</evidence>
<feature type="transmembrane region" description="Helical" evidence="19">
    <location>
        <begin position="117"/>
        <end position="137"/>
    </location>
</feature>
<dbReference type="PANTHER" id="PTHR34148">
    <property type="entry name" value="ADENOSYLCOBINAMIDE-GDP RIBAZOLETRANSFERASE"/>
    <property type="match status" value="1"/>
</dbReference>
<comment type="catalytic activity">
    <reaction evidence="18 19">
        <text>alpha-ribazole 5'-phosphate + adenosylcob(III)inamide-GDP = adenosylcob(III)alamin 5'-phosphate + GMP + H(+)</text>
        <dbReference type="Rhea" id="RHEA:23560"/>
        <dbReference type="ChEBI" id="CHEBI:15378"/>
        <dbReference type="ChEBI" id="CHEBI:57918"/>
        <dbReference type="ChEBI" id="CHEBI:58115"/>
        <dbReference type="ChEBI" id="CHEBI:60487"/>
        <dbReference type="ChEBI" id="CHEBI:60493"/>
        <dbReference type="EC" id="2.7.8.26"/>
    </reaction>
</comment>
<keyword evidence="13 19" id="KW-0472">Membrane</keyword>
<comment type="pathway">
    <text evidence="3 19">Cofactor biosynthesis; adenosylcobalamin biosynthesis; adenosylcobalamin from cob(II)yrinate a,c-diamide: step 7/7.</text>
</comment>
<evidence type="ECO:0000256" key="17">
    <source>
        <dbReference type="ARBA" id="ARBA00048623"/>
    </source>
</evidence>
<gene>
    <name evidence="19" type="primary">cobS</name>
    <name evidence="20" type="ORF">KDB89_12325</name>
</gene>
<evidence type="ECO:0000256" key="4">
    <source>
        <dbReference type="ARBA" id="ARBA00010561"/>
    </source>
</evidence>
<evidence type="ECO:0000313" key="20">
    <source>
        <dbReference type="EMBL" id="QXT62514.1"/>
    </source>
</evidence>
<evidence type="ECO:0000256" key="14">
    <source>
        <dbReference type="ARBA" id="ARBA00025228"/>
    </source>
</evidence>
<feature type="transmembrane region" description="Helical" evidence="19">
    <location>
        <begin position="211"/>
        <end position="230"/>
    </location>
</feature>
<keyword evidence="7 19" id="KW-1003">Cell membrane</keyword>
<evidence type="ECO:0000256" key="15">
    <source>
        <dbReference type="ARBA" id="ARBA00032605"/>
    </source>
</evidence>
<feature type="transmembrane region" description="Helical" evidence="19">
    <location>
        <begin position="186"/>
        <end position="205"/>
    </location>
</feature>
<sequence length="267" mass="27007">MDLHSRHRQAHPVRALLEATGLFTLIPVRPFDVDRDTARRAMAAMPWLGLVLGSVAGLVFVAVARFASPLLGAVLALALLAAATGALHLDGVADTADGLGSRKPAEDALAIMKRSDIGPMGVVTLLFVLLVDVTAAVSLPGAWVGGAAIACAAMAGRAAVMTATVSQSSARTVGFGALFVGVTPRWAAAANLAVVAAVTLGLGWLTGGVHALAAFTVAGVVAAGVAVVWGRHLLRRLGGWTGDLFGSLIEVTQAAFLIVAALTIGTI</sequence>
<evidence type="ECO:0000256" key="19">
    <source>
        <dbReference type="HAMAP-Rule" id="MF_00719"/>
    </source>
</evidence>
<dbReference type="InterPro" id="IPR003805">
    <property type="entry name" value="CobS"/>
</dbReference>
<evidence type="ECO:0000256" key="1">
    <source>
        <dbReference type="ARBA" id="ARBA00001946"/>
    </source>
</evidence>
<dbReference type="Pfam" id="PF02654">
    <property type="entry name" value="CobS"/>
    <property type="match status" value="1"/>
</dbReference>
<dbReference type="EMBL" id="CP079216">
    <property type="protein sequence ID" value="QXT62514.1"/>
    <property type="molecule type" value="Genomic_DNA"/>
</dbReference>
<proteinExistence type="inferred from homology"/>
<protein>
    <recommendedName>
        <fullName evidence="6 19">Adenosylcobinamide-GDP ribazoletransferase</fullName>
        <ecNumber evidence="5 19">2.7.8.26</ecNumber>
    </recommendedName>
    <alternativeName>
        <fullName evidence="16 19">Cobalamin synthase</fullName>
    </alternativeName>
    <alternativeName>
        <fullName evidence="15 19">Cobalamin-5'-phosphate synthase</fullName>
    </alternativeName>
</protein>
<evidence type="ECO:0000256" key="10">
    <source>
        <dbReference type="ARBA" id="ARBA00022692"/>
    </source>
</evidence>
<comment type="function">
    <text evidence="14 19">Joins adenosylcobinamide-GDP and alpha-ribazole to generate adenosylcobalamin (Ado-cobalamin). Also synthesizes adenosylcobalamin 5'-phosphate from adenosylcobinamide-GDP and alpha-ribazole 5'-phosphate.</text>
</comment>
<keyword evidence="21" id="KW-1185">Reference proteome</keyword>
<reference evidence="20 21" key="1">
    <citation type="submission" date="2021-07" db="EMBL/GenBank/DDBJ databases">
        <title>complete genome sequencing of Tessaracoccus sp.J1M15.</title>
        <authorList>
            <person name="Bae J.-W."/>
            <person name="Kim D.-y."/>
        </authorList>
    </citation>
    <scope>NUCLEOTIDE SEQUENCE [LARGE SCALE GENOMIC DNA]</scope>
    <source>
        <strain evidence="20 21">J1M15</strain>
    </source>
</reference>
<accession>A0ABX8SHR0</accession>
<feature type="transmembrane region" description="Helical" evidence="19">
    <location>
        <begin position="242"/>
        <end position="264"/>
    </location>
</feature>
<evidence type="ECO:0000256" key="13">
    <source>
        <dbReference type="ARBA" id="ARBA00023136"/>
    </source>
</evidence>
<comment type="subcellular location">
    <subcellularLocation>
        <location evidence="2 19">Cell membrane</location>
        <topology evidence="2 19">Multi-pass membrane protein</topology>
    </subcellularLocation>
</comment>
<keyword evidence="8 19" id="KW-0169">Cobalamin biosynthesis</keyword>
<comment type="catalytic activity">
    <reaction evidence="17 19">
        <text>alpha-ribazole + adenosylcob(III)inamide-GDP = adenosylcob(III)alamin + GMP + H(+)</text>
        <dbReference type="Rhea" id="RHEA:16049"/>
        <dbReference type="ChEBI" id="CHEBI:10329"/>
        <dbReference type="ChEBI" id="CHEBI:15378"/>
        <dbReference type="ChEBI" id="CHEBI:18408"/>
        <dbReference type="ChEBI" id="CHEBI:58115"/>
        <dbReference type="ChEBI" id="CHEBI:60487"/>
        <dbReference type="EC" id="2.7.8.26"/>
    </reaction>
</comment>
<evidence type="ECO:0000256" key="18">
    <source>
        <dbReference type="ARBA" id="ARBA00049504"/>
    </source>
</evidence>
<dbReference type="HAMAP" id="MF_00719">
    <property type="entry name" value="CobS"/>
    <property type="match status" value="1"/>
</dbReference>
<evidence type="ECO:0000256" key="7">
    <source>
        <dbReference type="ARBA" id="ARBA00022475"/>
    </source>
</evidence>
<evidence type="ECO:0000256" key="6">
    <source>
        <dbReference type="ARBA" id="ARBA00015850"/>
    </source>
</evidence>
<evidence type="ECO:0000256" key="5">
    <source>
        <dbReference type="ARBA" id="ARBA00013200"/>
    </source>
</evidence>
<keyword evidence="9 19" id="KW-0808">Transferase</keyword>
<organism evidence="20 21">
    <name type="scientific">Tessaracoccus palaemonis</name>
    <dbReference type="NCBI Taxonomy" id="2829499"/>
    <lineage>
        <taxon>Bacteria</taxon>
        <taxon>Bacillati</taxon>
        <taxon>Actinomycetota</taxon>
        <taxon>Actinomycetes</taxon>
        <taxon>Propionibacteriales</taxon>
        <taxon>Propionibacteriaceae</taxon>
        <taxon>Tessaracoccus</taxon>
    </lineage>
</organism>
<name>A0ABX8SHR0_9ACTN</name>
<keyword evidence="11 19" id="KW-0460">Magnesium</keyword>
<feature type="transmembrane region" description="Helical" evidence="19">
    <location>
        <begin position="143"/>
        <end position="165"/>
    </location>
</feature>
<comment type="similarity">
    <text evidence="4 19">Belongs to the CobS family.</text>
</comment>
<dbReference type="EC" id="2.7.8.26" evidence="5 19"/>
<dbReference type="GO" id="GO:0051073">
    <property type="term" value="F:adenosylcobinamide-GDP ribazoletransferase activity"/>
    <property type="evidence" value="ECO:0007669"/>
    <property type="project" value="UniProtKB-EC"/>
</dbReference>
<evidence type="ECO:0000256" key="16">
    <source>
        <dbReference type="ARBA" id="ARBA00032853"/>
    </source>
</evidence>
<evidence type="ECO:0000256" key="9">
    <source>
        <dbReference type="ARBA" id="ARBA00022679"/>
    </source>
</evidence>
<comment type="cofactor">
    <cofactor evidence="1 19">
        <name>Mg(2+)</name>
        <dbReference type="ChEBI" id="CHEBI:18420"/>
    </cofactor>
</comment>
<keyword evidence="10 19" id="KW-0812">Transmembrane</keyword>
<evidence type="ECO:0000256" key="2">
    <source>
        <dbReference type="ARBA" id="ARBA00004651"/>
    </source>
</evidence>
<keyword evidence="12 19" id="KW-1133">Transmembrane helix</keyword>
<dbReference type="Proteomes" id="UP000824504">
    <property type="component" value="Chromosome"/>
</dbReference>
<feature type="transmembrane region" description="Helical" evidence="19">
    <location>
        <begin position="47"/>
        <end position="67"/>
    </location>
</feature>
<dbReference type="PANTHER" id="PTHR34148:SF1">
    <property type="entry name" value="ADENOSYLCOBINAMIDE-GDP RIBAZOLETRANSFERASE"/>
    <property type="match status" value="1"/>
</dbReference>
<evidence type="ECO:0000256" key="3">
    <source>
        <dbReference type="ARBA" id="ARBA00004663"/>
    </source>
</evidence>
<evidence type="ECO:0000256" key="11">
    <source>
        <dbReference type="ARBA" id="ARBA00022842"/>
    </source>
</evidence>